<proteinExistence type="predicted"/>
<organism evidence="3 4">
    <name type="scientific">Flexibacter flexilis DSM 6793</name>
    <dbReference type="NCBI Taxonomy" id="927664"/>
    <lineage>
        <taxon>Bacteria</taxon>
        <taxon>Pseudomonadati</taxon>
        <taxon>Bacteroidota</taxon>
        <taxon>Cytophagia</taxon>
        <taxon>Cytophagales</taxon>
        <taxon>Flexibacteraceae</taxon>
        <taxon>Flexibacter</taxon>
    </lineage>
</organism>
<dbReference type="AlphaFoldDB" id="A0A1I1JVG4"/>
<protein>
    <submittedName>
        <fullName evidence="3">ADP-heptose:LPS heptosyltransferase</fullName>
    </submittedName>
</protein>
<gene>
    <name evidence="3" type="ORF">SAMN05421780_10658</name>
</gene>
<dbReference type="GO" id="GO:0005829">
    <property type="term" value="C:cytosol"/>
    <property type="evidence" value="ECO:0007669"/>
    <property type="project" value="TreeGrafter"/>
</dbReference>
<dbReference type="EMBL" id="FOLE01000006">
    <property type="protein sequence ID" value="SFC49783.1"/>
    <property type="molecule type" value="Genomic_DNA"/>
</dbReference>
<evidence type="ECO:0000313" key="4">
    <source>
        <dbReference type="Proteomes" id="UP000199514"/>
    </source>
</evidence>
<dbReference type="PANTHER" id="PTHR30160">
    <property type="entry name" value="TETRAACYLDISACCHARIDE 4'-KINASE-RELATED"/>
    <property type="match status" value="1"/>
</dbReference>
<name>A0A1I1JVG4_9BACT</name>
<keyword evidence="1" id="KW-0328">Glycosyltransferase</keyword>
<dbReference type="InterPro" id="IPR051199">
    <property type="entry name" value="LPS_LOS_Heptosyltrfase"/>
</dbReference>
<accession>A0A1I1JVG4</accession>
<evidence type="ECO:0000256" key="1">
    <source>
        <dbReference type="ARBA" id="ARBA00022676"/>
    </source>
</evidence>
<evidence type="ECO:0000313" key="3">
    <source>
        <dbReference type="EMBL" id="SFC49783.1"/>
    </source>
</evidence>
<keyword evidence="2 3" id="KW-0808">Transferase</keyword>
<dbReference type="InterPro" id="IPR002201">
    <property type="entry name" value="Glyco_trans_9"/>
</dbReference>
<reference evidence="3 4" key="1">
    <citation type="submission" date="2016-10" db="EMBL/GenBank/DDBJ databases">
        <authorList>
            <person name="de Groot N.N."/>
        </authorList>
    </citation>
    <scope>NUCLEOTIDE SEQUENCE [LARGE SCALE GENOMIC DNA]</scope>
    <source>
        <strain evidence="3 4">DSM 6793</strain>
    </source>
</reference>
<dbReference type="Gene3D" id="3.40.50.2000">
    <property type="entry name" value="Glycogen Phosphorylase B"/>
    <property type="match status" value="2"/>
</dbReference>
<dbReference type="SUPFAM" id="SSF53756">
    <property type="entry name" value="UDP-Glycosyltransferase/glycogen phosphorylase"/>
    <property type="match status" value="1"/>
</dbReference>
<dbReference type="GO" id="GO:0008713">
    <property type="term" value="F:ADP-heptose-lipopolysaccharide heptosyltransferase activity"/>
    <property type="evidence" value="ECO:0007669"/>
    <property type="project" value="TreeGrafter"/>
</dbReference>
<dbReference type="Proteomes" id="UP000199514">
    <property type="component" value="Unassembled WGS sequence"/>
</dbReference>
<sequence>MPNIISIRLSLSLKQLSTIVISQTGTLLEVFFTLPLVYVMRQHKENQCKIVFVANEQARPLVQACEWIDFFLSKEMVLADPTLLQQYKAQIFISANNDVSVAKLAKKVQIPVRVGDRNYWRNWFNANKLVNISVLKGKLVRHQMQRIVALAKVFKTNVYFSAEMLNGITGLSKISLPSPEIANKIDPQKFNLVLQLSNPIANLQWPLAKFESLCKCLDNKAFNVIIIAEKQYELSQFPSYIHNLTGRLDLADTMTLLAAADGIVATNTIELQIVSALQKKALGLYNNAYPYTPTNQKPAGNKASVLVEKKHCTKCQNGATCQCLQTLSEQKVLAIIQKWPQSLHNKFNTPISSNTP</sequence>
<dbReference type="GO" id="GO:0009244">
    <property type="term" value="P:lipopolysaccharide core region biosynthetic process"/>
    <property type="evidence" value="ECO:0007669"/>
    <property type="project" value="TreeGrafter"/>
</dbReference>
<dbReference type="Pfam" id="PF01075">
    <property type="entry name" value="Glyco_transf_9"/>
    <property type="match status" value="1"/>
</dbReference>
<keyword evidence="4" id="KW-1185">Reference proteome</keyword>
<evidence type="ECO:0000256" key="2">
    <source>
        <dbReference type="ARBA" id="ARBA00022679"/>
    </source>
</evidence>
<dbReference type="STRING" id="927664.SAMN05421780_10658"/>